<comment type="caution">
    <text evidence="1">The sequence shown here is derived from an EMBL/GenBank/DDBJ whole genome shotgun (WGS) entry which is preliminary data.</text>
</comment>
<gene>
    <name evidence="1" type="ORF">S01H1_48061</name>
</gene>
<reference evidence="1" key="1">
    <citation type="journal article" date="2014" name="Front. Microbiol.">
        <title>High frequency of phylogenetically diverse reductive dehalogenase-homologous genes in deep subseafloor sedimentary metagenomes.</title>
        <authorList>
            <person name="Kawai M."/>
            <person name="Futagami T."/>
            <person name="Toyoda A."/>
            <person name="Takaki Y."/>
            <person name="Nishi S."/>
            <person name="Hori S."/>
            <person name="Arai W."/>
            <person name="Tsubouchi T."/>
            <person name="Morono Y."/>
            <person name="Uchiyama I."/>
            <person name="Ito T."/>
            <person name="Fujiyama A."/>
            <person name="Inagaki F."/>
            <person name="Takami H."/>
        </authorList>
    </citation>
    <scope>NUCLEOTIDE SEQUENCE</scope>
    <source>
        <strain evidence="1">Expedition CK06-06</strain>
    </source>
</reference>
<evidence type="ECO:0000313" key="1">
    <source>
        <dbReference type="EMBL" id="GAG26324.1"/>
    </source>
</evidence>
<sequence length="37" mass="4091">PTMMIGEKASDLVAGKEPLPAVIFEEERNDREVFAEA</sequence>
<proteinExistence type="predicted"/>
<name>X0W5Z1_9ZZZZ</name>
<feature type="non-terminal residue" evidence="1">
    <location>
        <position position="1"/>
    </location>
</feature>
<dbReference type="EMBL" id="BARS01030851">
    <property type="protein sequence ID" value="GAG26324.1"/>
    <property type="molecule type" value="Genomic_DNA"/>
</dbReference>
<accession>X0W5Z1</accession>
<organism evidence="1">
    <name type="scientific">marine sediment metagenome</name>
    <dbReference type="NCBI Taxonomy" id="412755"/>
    <lineage>
        <taxon>unclassified sequences</taxon>
        <taxon>metagenomes</taxon>
        <taxon>ecological metagenomes</taxon>
    </lineage>
</organism>
<protein>
    <submittedName>
        <fullName evidence="1">Uncharacterized protein</fullName>
    </submittedName>
</protein>
<dbReference type="AlphaFoldDB" id="X0W5Z1"/>